<dbReference type="AlphaFoldDB" id="A0A8J7ATA6"/>
<accession>A0A8J7ATA6</accession>
<keyword evidence="2" id="KW-1185">Reference proteome</keyword>
<gene>
    <name evidence="1" type="ORF">IQ241_22875</name>
</gene>
<evidence type="ECO:0000313" key="2">
    <source>
        <dbReference type="Proteomes" id="UP000636505"/>
    </source>
</evidence>
<organism evidence="1 2">
    <name type="scientific">Vasconcelosia minhoensis LEGE 07310</name>
    <dbReference type="NCBI Taxonomy" id="915328"/>
    <lineage>
        <taxon>Bacteria</taxon>
        <taxon>Bacillati</taxon>
        <taxon>Cyanobacteriota</taxon>
        <taxon>Cyanophyceae</taxon>
        <taxon>Nodosilineales</taxon>
        <taxon>Cymatolegaceae</taxon>
        <taxon>Vasconcelosia</taxon>
        <taxon>Vasconcelosia minhoensis</taxon>
    </lineage>
</organism>
<reference evidence="1" key="1">
    <citation type="submission" date="2020-10" db="EMBL/GenBank/DDBJ databases">
        <authorList>
            <person name="Castelo-Branco R."/>
            <person name="Eusebio N."/>
            <person name="Adriana R."/>
            <person name="Vieira A."/>
            <person name="Brugerolle De Fraissinette N."/>
            <person name="Rezende De Castro R."/>
            <person name="Schneider M.P."/>
            <person name="Vasconcelos V."/>
            <person name="Leao P.N."/>
        </authorList>
    </citation>
    <scope>NUCLEOTIDE SEQUENCE</scope>
    <source>
        <strain evidence="1">LEGE 07310</strain>
    </source>
</reference>
<dbReference type="RefSeq" id="WP_193911711.1">
    <property type="nucleotide sequence ID" value="NZ_JADEXG010000083.1"/>
</dbReference>
<evidence type="ECO:0000313" key="1">
    <source>
        <dbReference type="EMBL" id="MBE9080100.1"/>
    </source>
</evidence>
<comment type="caution">
    <text evidence="1">The sequence shown here is derived from an EMBL/GenBank/DDBJ whole genome shotgun (WGS) entry which is preliminary data.</text>
</comment>
<protein>
    <submittedName>
        <fullName evidence="1">Uncharacterized protein</fullName>
    </submittedName>
</protein>
<sequence length="400" mass="46154">MSLLGEHPLSGWVPNEQSFDNDIGSNTETLERLIDINRAQLDFTLDSLNAISAYIHSLESNANIGLELFLPLTLYFGEVIRQSVKGSWQLKMNQDIGVYEPWVKYESPSIPGATTALPPHFALNKELERQRSCNLKLAAEEIVQQLIQSSSPKPSRRLGFTNQYEDGSILVLKPGFFLQTDDLITPEVYAVAEQWLIETINYFSKFGFFEEYEDTSISSLQTRIGEIKKSFEDRFISGQSLDEFYLEFVDVDSIEMPPVTEPVKKTRFLARYLLRLDTNRVWSNYEIPKVLGEEIVPLKALQGWSRVSRGLLHIEDQDNTSLEKRRWIKIRIGTSQHVLPINNLNELDYSILDAINVFLKAERLPYQFYLYSDSLPEEEIIIMFSEAEKKQLRKDKMFSV</sequence>
<name>A0A8J7ATA6_9CYAN</name>
<dbReference type="EMBL" id="JADEXG010000083">
    <property type="protein sequence ID" value="MBE9080100.1"/>
    <property type="molecule type" value="Genomic_DNA"/>
</dbReference>
<proteinExistence type="predicted"/>
<dbReference type="Proteomes" id="UP000636505">
    <property type="component" value="Unassembled WGS sequence"/>
</dbReference>